<feature type="transmembrane region" description="Helical" evidence="1">
    <location>
        <begin position="132"/>
        <end position="150"/>
    </location>
</feature>
<sequence>MKSPFTLLNVDRLQSKVDVATRFHRLGLVLFVLACVCVTLPKGMGLPSWVSFAGFGATLLGFIIKAAGTLHEIRLADSLAQVMGMPYRRGFHAKGSDQSAWSAIRKYVFVSVALTVAAALTPSMLAANGETALANLTVAMSMAALAIQSFDNPKRMRNRVMAICHGRVDPHAADGGTFAA</sequence>
<evidence type="ECO:0000313" key="2">
    <source>
        <dbReference type="EMBL" id="KGQ18420.1"/>
    </source>
</evidence>
<keyword evidence="1" id="KW-0472">Membrane</keyword>
<evidence type="ECO:0000313" key="3">
    <source>
        <dbReference type="Proteomes" id="UP000030518"/>
    </source>
</evidence>
<feature type="transmembrane region" description="Helical" evidence="1">
    <location>
        <begin position="107"/>
        <end position="126"/>
    </location>
</feature>
<evidence type="ECO:0000256" key="1">
    <source>
        <dbReference type="SAM" id="Phobius"/>
    </source>
</evidence>
<keyword evidence="3" id="KW-1185">Reference proteome</keyword>
<comment type="caution">
    <text evidence="2">The sequence shown here is derived from an EMBL/GenBank/DDBJ whole genome shotgun (WGS) entry which is preliminary data.</text>
</comment>
<accession>A0A0A2WJI0</accession>
<proteinExistence type="predicted"/>
<dbReference type="OrthoDB" id="9863382at2"/>
<reference evidence="2 3" key="1">
    <citation type="submission" date="2014-09" db="EMBL/GenBank/DDBJ databases">
        <title>Genome sequences of Lysobacter dokdonensis DS-58.</title>
        <authorList>
            <person name="Kim J.F."/>
            <person name="Kwak M.-J."/>
        </authorList>
    </citation>
    <scope>NUCLEOTIDE SEQUENCE [LARGE SCALE GENOMIC DNA]</scope>
    <source>
        <strain evidence="2 3">DS-58</strain>
    </source>
</reference>
<protein>
    <recommendedName>
        <fullName evidence="4">Transmembrane protein</fullName>
    </recommendedName>
</protein>
<gene>
    <name evidence="2" type="ORF">LF41_715</name>
</gene>
<dbReference type="EMBL" id="JRKJ01000019">
    <property type="protein sequence ID" value="KGQ18420.1"/>
    <property type="molecule type" value="Genomic_DNA"/>
</dbReference>
<name>A0A0A2WJI0_9GAMM</name>
<keyword evidence="1" id="KW-1133">Transmembrane helix</keyword>
<dbReference type="STRING" id="1300345.LF41_715"/>
<evidence type="ECO:0008006" key="4">
    <source>
        <dbReference type="Google" id="ProtNLM"/>
    </source>
</evidence>
<dbReference type="Proteomes" id="UP000030518">
    <property type="component" value="Unassembled WGS sequence"/>
</dbReference>
<feature type="transmembrane region" description="Helical" evidence="1">
    <location>
        <begin position="47"/>
        <end position="64"/>
    </location>
</feature>
<dbReference type="AlphaFoldDB" id="A0A0A2WJI0"/>
<dbReference type="PATRIC" id="fig|1300345.3.peg.2377"/>
<organism evidence="2 3">
    <name type="scientific">Lysobacter dokdonensis DS-58</name>
    <dbReference type="NCBI Taxonomy" id="1300345"/>
    <lineage>
        <taxon>Bacteria</taxon>
        <taxon>Pseudomonadati</taxon>
        <taxon>Pseudomonadota</taxon>
        <taxon>Gammaproteobacteria</taxon>
        <taxon>Lysobacterales</taxon>
        <taxon>Lysobacteraceae</taxon>
        <taxon>Noviluteimonas</taxon>
    </lineage>
</organism>
<feature type="transmembrane region" description="Helical" evidence="1">
    <location>
        <begin position="23"/>
        <end position="41"/>
    </location>
</feature>
<keyword evidence="1" id="KW-0812">Transmembrane</keyword>
<dbReference type="RefSeq" id="WP_036170138.1">
    <property type="nucleotide sequence ID" value="NZ_JRKJ01000019.1"/>
</dbReference>